<feature type="coiled-coil region" evidence="1">
    <location>
        <begin position="657"/>
        <end position="691"/>
    </location>
</feature>
<keyword evidence="3" id="KW-1185">Reference proteome</keyword>
<organism evidence="2 3">
    <name type="scientific">Entomortierella chlamydospora</name>
    <dbReference type="NCBI Taxonomy" id="101097"/>
    <lineage>
        <taxon>Eukaryota</taxon>
        <taxon>Fungi</taxon>
        <taxon>Fungi incertae sedis</taxon>
        <taxon>Mucoromycota</taxon>
        <taxon>Mortierellomycotina</taxon>
        <taxon>Mortierellomycetes</taxon>
        <taxon>Mortierellales</taxon>
        <taxon>Mortierellaceae</taxon>
        <taxon>Entomortierella</taxon>
    </lineage>
</organism>
<name>A0A9P6MV38_9FUNG</name>
<keyword evidence="1" id="KW-0175">Coiled coil</keyword>
<evidence type="ECO:0000313" key="2">
    <source>
        <dbReference type="EMBL" id="KAG0013832.1"/>
    </source>
</evidence>
<sequence length="1479" mass="170446">MTTILNTGSDAEMYILDLMKQRTVTDKEISGKIILVGPKGCGKVAVANMLVQGKLLATNRIPEESKEEVREGRASLQIVDGRGWIVCVVDEFDDFKVGYSDEAVTVRQNLKYVLREGKAKEDWGFNAFCLVLRCDQVMKFAMDWYAEGFRKLLDDAVKRLVLIVTDCDRSWIENHEKIISRNYADFVFVPVQFNYDENLPNMSSSQCDASLKALDDTFARKNFLSEKLGSKKKNLKSVVAPQPEQQQQIDFGNSRLPPTYNILIIGQTQSGKSTLVQAFQRYENPNCKLDPTKIGRGVTSCTTEVLRESISTNLPEYHIVSSNTKEPIKLLKFFENSKDPQDRKVTLGIAKAEQNRSSFQIFDTPGLDDTDGSDVSHIRKILEKIMKVGKIHLVIVVVNSQAHFSEGHKKALLTYKNVLSTLGEVMIFLHTKVPIDQQTSRNDDVRKTMQQRYNIINGIMQSDVPHLTIDNNINESDPARKCVTLNRIAEILRLAIFNKPVIVATMSIHKTEKMIEVDSTVVQHFRDILREKDNAYMALDASYQLRARIDNVERSINQMEDYIRCHETSDLFETYFNHFNENWRFFYIRDVIVFECPPQPYPIDDKKVLSTAVNVLSEQGGRGHDHWMIRFKRKQFENGSFYVRLFTEKRHRFRREISICKTQLNVLKSELASLRQEMEIQAQRLRATNGQAAIEGLSQAMIDELVNTRKKYTRIIHQIDTTTLSWEMFKDLDELGAYKGSDVELSVWKVRKERGIMDKEIFAKTILVGPNGDGKAAVANMLIQGKLFLRNCVTEESVADEQMERATLQLVDGRGWVVCIVDGIEDLVEGESEEAVSVKQDLLHVMKEGEADSGWGFNMFCLVLRSDHVFNAEAVRHTLSFRRLFANNTGRLVLIVTGVNDKWVTENKERLESEFGDFLVVPVQFLFDENMPNMGVLQRLFGSKKRNDVAPKAIAQRSAATEYSSSTPIYNILVLGQSQSGKSTLIQAIRKYANPTCTIDFEKIGDGNRSHTRDVVTEHVYTDLPEYEVIDTKKNEPIKIVQFFEQPRKYREEMNQTRDRSLRPVPNPESKVCHFQIFDTPGLDDTDGIDVRHIRKTLSDIRAAREIHLVIIMVNSQVPISQGLQDALKTYKTVFSIMGDLMIFLHSKVRNEHQTPGDTGRWPVIQQRFKLLDEIMKQKIPHFMINCDFEEESPVHNCFTYNKILSILQLATFNEPVQVDAMPLHKTGKMIEVDEVVAQHYKALFESEDRTCKQLDIAYQLKTRIDDALRSIEELKSFIRNHDTDRLVLIFQERFDENWRYFYRREPIVYEYKPHSYPIDRVDVLMFSVAVMESAGGKGFDYWRVKFIRDQFKFGTYHVKLYTKQRNKFRREISVRRTQLMVLENELESLEEQQRVRLQQLREARNGAILDPLSEAAIAEIMNRRERYARILGLISNPTLTWGMYRALDEAKAYEGKPAVCSVKVQAFYSTYQPSLNGQ</sequence>
<dbReference type="InterPro" id="IPR027417">
    <property type="entry name" value="P-loop_NTPase"/>
</dbReference>
<proteinExistence type="predicted"/>
<evidence type="ECO:0000256" key="1">
    <source>
        <dbReference type="SAM" id="Coils"/>
    </source>
</evidence>
<protein>
    <submittedName>
        <fullName evidence="2">Uncharacterized protein</fullName>
    </submittedName>
</protein>
<dbReference type="PANTHER" id="PTHR32046:SF11">
    <property type="entry name" value="IMMUNE-ASSOCIATED NUCLEOTIDE-BINDING PROTEIN 10-LIKE"/>
    <property type="match status" value="1"/>
</dbReference>
<feature type="coiled-coil region" evidence="1">
    <location>
        <begin position="1373"/>
        <end position="1404"/>
    </location>
</feature>
<dbReference type="Proteomes" id="UP000703661">
    <property type="component" value="Unassembled WGS sequence"/>
</dbReference>
<comment type="caution">
    <text evidence="2">The sequence shown here is derived from an EMBL/GenBank/DDBJ whole genome shotgun (WGS) entry which is preliminary data.</text>
</comment>
<gene>
    <name evidence="2" type="ORF">BGZ80_010813</name>
</gene>
<accession>A0A9P6MV38</accession>
<dbReference type="EMBL" id="JAAAID010000796">
    <property type="protein sequence ID" value="KAG0013832.1"/>
    <property type="molecule type" value="Genomic_DNA"/>
</dbReference>
<dbReference type="CDD" id="cd00882">
    <property type="entry name" value="Ras_like_GTPase"/>
    <property type="match status" value="1"/>
</dbReference>
<dbReference type="SUPFAM" id="SSF52540">
    <property type="entry name" value="P-loop containing nucleoside triphosphate hydrolases"/>
    <property type="match status" value="2"/>
</dbReference>
<reference evidence="2" key="1">
    <citation type="journal article" date="2020" name="Fungal Divers.">
        <title>Resolving the Mortierellaceae phylogeny through synthesis of multi-gene phylogenetics and phylogenomics.</title>
        <authorList>
            <person name="Vandepol N."/>
            <person name="Liber J."/>
            <person name="Desiro A."/>
            <person name="Na H."/>
            <person name="Kennedy M."/>
            <person name="Barry K."/>
            <person name="Grigoriev I.V."/>
            <person name="Miller A.N."/>
            <person name="O'Donnell K."/>
            <person name="Stajich J.E."/>
            <person name="Bonito G."/>
        </authorList>
    </citation>
    <scope>NUCLEOTIDE SEQUENCE</scope>
    <source>
        <strain evidence="2">NRRL 2769</strain>
    </source>
</reference>
<dbReference type="Gene3D" id="3.40.50.300">
    <property type="entry name" value="P-loop containing nucleotide triphosphate hydrolases"/>
    <property type="match status" value="3"/>
</dbReference>
<evidence type="ECO:0000313" key="3">
    <source>
        <dbReference type="Proteomes" id="UP000703661"/>
    </source>
</evidence>
<dbReference type="PANTHER" id="PTHR32046">
    <property type="entry name" value="G DOMAIN-CONTAINING PROTEIN"/>
    <property type="match status" value="1"/>
</dbReference>